<dbReference type="PANTHER" id="PTHR10859">
    <property type="entry name" value="GLYCOSYL TRANSFERASE"/>
    <property type="match status" value="1"/>
</dbReference>
<proteinExistence type="predicted"/>
<keyword evidence="2" id="KW-0808">Transferase</keyword>
<dbReference type="Gene3D" id="3.90.550.10">
    <property type="entry name" value="Spore Coat Polysaccharide Biosynthesis Protein SpsA, Chain A"/>
    <property type="match status" value="1"/>
</dbReference>
<dbReference type="PANTHER" id="PTHR10859:SF91">
    <property type="entry name" value="DOLICHYL-PHOSPHATE BETA-GLUCOSYLTRANSFERASE"/>
    <property type="match status" value="1"/>
</dbReference>
<dbReference type="GO" id="GO:0006487">
    <property type="term" value="P:protein N-linked glycosylation"/>
    <property type="evidence" value="ECO:0007669"/>
    <property type="project" value="TreeGrafter"/>
</dbReference>
<dbReference type="InterPro" id="IPR029044">
    <property type="entry name" value="Nucleotide-diphossugar_trans"/>
</dbReference>
<name>A0A0G1J8M9_9BACT</name>
<dbReference type="Proteomes" id="UP000034826">
    <property type="component" value="Unassembled WGS sequence"/>
</dbReference>
<gene>
    <name evidence="2" type="ORF">UW60_C0003G0008</name>
</gene>
<evidence type="ECO:0000313" key="2">
    <source>
        <dbReference type="EMBL" id="KKT67600.1"/>
    </source>
</evidence>
<dbReference type="Pfam" id="PF00535">
    <property type="entry name" value="Glycos_transf_2"/>
    <property type="match status" value="1"/>
</dbReference>
<protein>
    <submittedName>
        <fullName evidence="2">Glycosyl transferase, family 2</fullName>
    </submittedName>
</protein>
<dbReference type="InterPro" id="IPR001173">
    <property type="entry name" value="Glyco_trans_2-like"/>
</dbReference>
<dbReference type="EMBL" id="LCIY01000003">
    <property type="protein sequence ID" value="KKT67600.1"/>
    <property type="molecule type" value="Genomic_DNA"/>
</dbReference>
<accession>A0A0G1J8M9</accession>
<organism evidence="2 3">
    <name type="scientific">Candidatus Woesebacteria bacterium GW2011_GWA2_44_33</name>
    <dbReference type="NCBI Taxonomy" id="1618564"/>
    <lineage>
        <taxon>Bacteria</taxon>
        <taxon>Candidatus Woeseibacteriota</taxon>
    </lineage>
</organism>
<feature type="domain" description="Glycosyltransferase 2-like" evidence="1">
    <location>
        <begin position="21"/>
        <end position="187"/>
    </location>
</feature>
<dbReference type="SUPFAM" id="SSF53448">
    <property type="entry name" value="Nucleotide-diphospho-sugar transferases"/>
    <property type="match status" value="1"/>
</dbReference>
<evidence type="ECO:0000259" key="1">
    <source>
        <dbReference type="Pfam" id="PF00535"/>
    </source>
</evidence>
<dbReference type="AlphaFoldDB" id="A0A0G1J8M9"/>
<sequence length="274" mass="31314">MPKATKKKTKVLGSVDPSLLSVIVPAYNCKSIFNDLSTIKLYLDLLNRPYEIICVVDGLKNNKDKTGDLAKSFKAKGSRVYFYPINKGKGYAVRFGMARAKGGIIAFIDAGSDLHAKGIGLALEHMKWYDADIIIGSKRHHASKVDYPWQRKALSYIVQRVTRLFFGLNVSDTQTGLKVFRREVLVKVLPRLIVKRWAFDLEILTVANRLGFKRIYESPIEITHNFMSNVGMSSVQNFAMEYLAILYRTYILRYYDDGGSDQWQDDPNLKLRYH</sequence>
<dbReference type="GO" id="GO:0016740">
    <property type="term" value="F:transferase activity"/>
    <property type="evidence" value="ECO:0007669"/>
    <property type="project" value="UniProtKB-KW"/>
</dbReference>
<evidence type="ECO:0000313" key="3">
    <source>
        <dbReference type="Proteomes" id="UP000034826"/>
    </source>
</evidence>
<reference evidence="2 3" key="1">
    <citation type="journal article" date="2015" name="Nature">
        <title>rRNA introns, odd ribosomes, and small enigmatic genomes across a large radiation of phyla.</title>
        <authorList>
            <person name="Brown C.T."/>
            <person name="Hug L.A."/>
            <person name="Thomas B.C."/>
            <person name="Sharon I."/>
            <person name="Castelle C.J."/>
            <person name="Singh A."/>
            <person name="Wilkins M.J."/>
            <person name="Williams K.H."/>
            <person name="Banfield J.F."/>
        </authorList>
    </citation>
    <scope>NUCLEOTIDE SEQUENCE [LARGE SCALE GENOMIC DNA]</scope>
</reference>
<comment type="caution">
    <text evidence="2">The sequence shown here is derived from an EMBL/GenBank/DDBJ whole genome shotgun (WGS) entry which is preliminary data.</text>
</comment>